<dbReference type="PANTHER" id="PTHR11055:SF1">
    <property type="entry name" value="PAPS SYNTHETASE, ISOFORM D"/>
    <property type="match status" value="1"/>
</dbReference>
<dbReference type="PANTHER" id="PTHR11055">
    <property type="entry name" value="BIFUNCTIONAL 3'-PHOSPHOADENOSINE 5'-PHOSPHOSULFATE SYNTHASE"/>
    <property type="match status" value="1"/>
</dbReference>
<organism evidence="13 14">
    <name type="scientific">Cytobacillus kochii</name>
    <dbReference type="NCBI Taxonomy" id="859143"/>
    <lineage>
        <taxon>Bacteria</taxon>
        <taxon>Bacillati</taxon>
        <taxon>Bacillota</taxon>
        <taxon>Bacilli</taxon>
        <taxon>Bacillales</taxon>
        <taxon>Bacillaceae</taxon>
        <taxon>Cytobacillus</taxon>
    </lineage>
</organism>
<evidence type="ECO:0000256" key="1">
    <source>
        <dbReference type="ARBA" id="ARBA00001823"/>
    </source>
</evidence>
<dbReference type="GO" id="GO:0070814">
    <property type="term" value="P:hydrogen sulfide biosynthetic process"/>
    <property type="evidence" value="ECO:0007669"/>
    <property type="project" value="UniProtKB-UniRule"/>
</dbReference>
<keyword evidence="11" id="KW-1133">Transmembrane helix</keyword>
<dbReference type="EC" id="2.7.1.25" evidence="9 10"/>
<evidence type="ECO:0000256" key="5">
    <source>
        <dbReference type="ARBA" id="ARBA00022679"/>
    </source>
</evidence>
<evidence type="ECO:0000256" key="7">
    <source>
        <dbReference type="ARBA" id="ARBA00022777"/>
    </source>
</evidence>
<comment type="pathway">
    <text evidence="3 9 10">Sulfur metabolism; hydrogen sulfide biosynthesis; sulfite from sulfate: step 2/3.</text>
</comment>
<evidence type="ECO:0000256" key="8">
    <source>
        <dbReference type="ARBA" id="ARBA00022840"/>
    </source>
</evidence>
<dbReference type="NCBIfam" id="TIGR00455">
    <property type="entry name" value="apsK"/>
    <property type="match status" value="1"/>
</dbReference>
<evidence type="ECO:0000256" key="11">
    <source>
        <dbReference type="SAM" id="Phobius"/>
    </source>
</evidence>
<dbReference type="CDD" id="cd02027">
    <property type="entry name" value="APSK"/>
    <property type="match status" value="1"/>
</dbReference>
<dbReference type="HAMAP" id="MF_00065">
    <property type="entry name" value="Adenylyl_sulf_kinase"/>
    <property type="match status" value="1"/>
</dbReference>
<comment type="function">
    <text evidence="2 9 10">Catalyzes the synthesis of activated sulfate.</text>
</comment>
<keyword evidence="9" id="KW-0597">Phosphoprotein</keyword>
<evidence type="ECO:0000313" key="13">
    <source>
        <dbReference type="EMBL" id="ASV66661.1"/>
    </source>
</evidence>
<dbReference type="InterPro" id="IPR002891">
    <property type="entry name" value="APS"/>
</dbReference>
<proteinExistence type="inferred from homology"/>
<dbReference type="InterPro" id="IPR059117">
    <property type="entry name" value="APS_kinase_dom"/>
</dbReference>
<evidence type="ECO:0000259" key="12">
    <source>
        <dbReference type="Pfam" id="PF01583"/>
    </source>
</evidence>
<keyword evidence="11" id="KW-0812">Transmembrane</keyword>
<keyword evidence="6 9" id="KW-0547">Nucleotide-binding</keyword>
<keyword evidence="14" id="KW-1185">Reference proteome</keyword>
<evidence type="ECO:0000313" key="14">
    <source>
        <dbReference type="Proteomes" id="UP000215137"/>
    </source>
</evidence>
<evidence type="ECO:0000256" key="10">
    <source>
        <dbReference type="RuleBase" id="RU004347"/>
    </source>
</evidence>
<sequence length="198" mass="22712">MDRRKHITWSQSQVSKENRQKLHNHKSCMVWLTGLSGSGKSTIANIVQTKLYELNMSTYLLDGDNLRHGINKNLGFSSEDRKENIRRTAEIGKLFVDAGIVVLAALISPFEEDRKLARFLFTEDEFIEIYVECSLEECELRDPKGLYKKARLGEIKNFTGIDQIYEPPQSPDLVISTNSKSPEECANELVNYLIERLK</sequence>
<comment type="catalytic activity">
    <reaction evidence="1 9 10">
        <text>adenosine 5'-phosphosulfate + ATP = 3'-phosphoadenylyl sulfate + ADP + H(+)</text>
        <dbReference type="Rhea" id="RHEA:24152"/>
        <dbReference type="ChEBI" id="CHEBI:15378"/>
        <dbReference type="ChEBI" id="CHEBI:30616"/>
        <dbReference type="ChEBI" id="CHEBI:58243"/>
        <dbReference type="ChEBI" id="CHEBI:58339"/>
        <dbReference type="ChEBI" id="CHEBI:456216"/>
        <dbReference type="EC" id="2.7.1.25"/>
    </reaction>
</comment>
<dbReference type="KEGG" id="bko:CKF48_04590"/>
<dbReference type="Pfam" id="PF01583">
    <property type="entry name" value="APS_kinase"/>
    <property type="match status" value="1"/>
</dbReference>
<comment type="similarity">
    <text evidence="4 9 10">Belongs to the APS kinase family.</text>
</comment>
<protein>
    <recommendedName>
        <fullName evidence="9 10">Adenylyl-sulfate kinase</fullName>
        <ecNumber evidence="9 10">2.7.1.25</ecNumber>
    </recommendedName>
    <alternativeName>
        <fullName evidence="9">APS kinase</fullName>
    </alternativeName>
    <alternativeName>
        <fullName evidence="9">ATP adenosine-5'-phosphosulfate 3'-phosphotransferase</fullName>
    </alternativeName>
    <alternativeName>
        <fullName evidence="9">Adenosine-5'-phosphosulfate kinase</fullName>
    </alternativeName>
</protein>
<evidence type="ECO:0000256" key="6">
    <source>
        <dbReference type="ARBA" id="ARBA00022741"/>
    </source>
</evidence>
<dbReference type="Gene3D" id="3.40.50.300">
    <property type="entry name" value="P-loop containing nucleotide triphosphate hydrolases"/>
    <property type="match status" value="1"/>
</dbReference>
<gene>
    <name evidence="9 13" type="primary">cysC</name>
    <name evidence="13" type="ORF">CKF48_04590</name>
</gene>
<dbReference type="RefSeq" id="WP_095370236.1">
    <property type="nucleotide sequence ID" value="NZ_CP022983.1"/>
</dbReference>
<dbReference type="Proteomes" id="UP000215137">
    <property type="component" value="Chromosome"/>
</dbReference>
<dbReference type="AlphaFoldDB" id="A0A248TEM6"/>
<dbReference type="UniPathway" id="UPA00140">
    <property type="reaction ID" value="UER00205"/>
</dbReference>
<dbReference type="GO" id="GO:0004020">
    <property type="term" value="F:adenylylsulfate kinase activity"/>
    <property type="evidence" value="ECO:0007669"/>
    <property type="project" value="UniProtKB-UniRule"/>
</dbReference>
<dbReference type="OrthoDB" id="9804504at2"/>
<dbReference type="SUPFAM" id="SSF52540">
    <property type="entry name" value="P-loop containing nucleoside triphosphate hydrolases"/>
    <property type="match status" value="1"/>
</dbReference>
<name>A0A248TEM6_9BACI</name>
<evidence type="ECO:0000256" key="3">
    <source>
        <dbReference type="ARBA" id="ARBA00004806"/>
    </source>
</evidence>
<evidence type="ECO:0000256" key="9">
    <source>
        <dbReference type="HAMAP-Rule" id="MF_00065"/>
    </source>
</evidence>
<keyword evidence="7 9" id="KW-0418">Kinase</keyword>
<keyword evidence="11" id="KW-0472">Membrane</keyword>
<dbReference type="EMBL" id="CP022983">
    <property type="protein sequence ID" value="ASV66661.1"/>
    <property type="molecule type" value="Genomic_DNA"/>
</dbReference>
<dbReference type="FunFam" id="3.40.50.300:FF:000212">
    <property type="entry name" value="Adenylyl-sulfate kinase"/>
    <property type="match status" value="1"/>
</dbReference>
<keyword evidence="8 9" id="KW-0067">ATP-binding</keyword>
<feature type="active site" description="Phosphoserine intermediate" evidence="9">
    <location>
        <position position="108"/>
    </location>
</feature>
<feature type="domain" description="APS kinase" evidence="12">
    <location>
        <begin position="26"/>
        <end position="175"/>
    </location>
</feature>
<dbReference type="NCBIfam" id="NF003013">
    <property type="entry name" value="PRK03846.1"/>
    <property type="match status" value="1"/>
</dbReference>
<feature type="transmembrane region" description="Helical" evidence="11">
    <location>
        <begin position="91"/>
        <end position="110"/>
    </location>
</feature>
<keyword evidence="5 9" id="KW-0808">Transferase</keyword>
<dbReference type="GO" id="GO:0000103">
    <property type="term" value="P:sulfate assimilation"/>
    <property type="evidence" value="ECO:0007669"/>
    <property type="project" value="UniProtKB-UniRule"/>
</dbReference>
<feature type="binding site" evidence="9">
    <location>
        <begin position="34"/>
        <end position="41"/>
    </location>
    <ligand>
        <name>ATP</name>
        <dbReference type="ChEBI" id="CHEBI:30616"/>
    </ligand>
</feature>
<accession>A0A248TEM6</accession>
<dbReference type="GO" id="GO:0005524">
    <property type="term" value="F:ATP binding"/>
    <property type="evidence" value="ECO:0007669"/>
    <property type="project" value="UniProtKB-UniRule"/>
</dbReference>
<reference evidence="13 14" key="1">
    <citation type="submission" date="2017-08" db="EMBL/GenBank/DDBJ databases">
        <title>Complete Genome Sequence of Bacillus kochii Oregon-R-modENCODE STRAIN BDGP4, isolated from Drosophila melanogaster gut.</title>
        <authorList>
            <person name="Wan K.H."/>
            <person name="Yu C."/>
            <person name="Park S."/>
            <person name="Hammonds A.S."/>
            <person name="Booth B.W."/>
            <person name="Celniker S.E."/>
        </authorList>
    </citation>
    <scope>NUCLEOTIDE SEQUENCE [LARGE SCALE GENOMIC DNA]</scope>
    <source>
        <strain evidence="13 14">BDGP4</strain>
    </source>
</reference>
<dbReference type="InterPro" id="IPR027417">
    <property type="entry name" value="P-loop_NTPase"/>
</dbReference>
<evidence type="ECO:0000256" key="2">
    <source>
        <dbReference type="ARBA" id="ARBA00002632"/>
    </source>
</evidence>
<evidence type="ECO:0000256" key="4">
    <source>
        <dbReference type="ARBA" id="ARBA00007008"/>
    </source>
</evidence>